<comment type="caution">
    <text evidence="2">The sequence shown here is derived from an EMBL/GenBank/DDBJ whole genome shotgun (WGS) entry which is preliminary data.</text>
</comment>
<accession>A0A4Q4SVV9</accession>
<proteinExistence type="predicted"/>
<dbReference type="Proteomes" id="UP000293360">
    <property type="component" value="Unassembled WGS sequence"/>
</dbReference>
<evidence type="ECO:0000313" key="3">
    <source>
        <dbReference type="Proteomes" id="UP000293360"/>
    </source>
</evidence>
<gene>
    <name evidence="2" type="ORF">DL764_010189</name>
</gene>
<dbReference type="AlphaFoldDB" id="A0A4Q4SVV9"/>
<name>A0A4Q4SVV9_9PEZI</name>
<sequence>MRRPRPIPNPCRRARRPFAIARPPRPPADLRTTRASAATSTGVPPPRLRPSRPPDRPPAGPTARQAPEEPLASYAFTPRPLVRAAPSRPAAARPRPGGLAHPQVLQIMADRLLTRLRPCRKRYIATLPTSLPSNILKLTLIKSPC</sequence>
<protein>
    <submittedName>
        <fullName evidence="2">Uncharacterized protein</fullName>
    </submittedName>
</protein>
<organism evidence="2 3">
    <name type="scientific">Monosporascus ibericus</name>
    <dbReference type="NCBI Taxonomy" id="155417"/>
    <lineage>
        <taxon>Eukaryota</taxon>
        <taxon>Fungi</taxon>
        <taxon>Dikarya</taxon>
        <taxon>Ascomycota</taxon>
        <taxon>Pezizomycotina</taxon>
        <taxon>Sordariomycetes</taxon>
        <taxon>Xylariomycetidae</taxon>
        <taxon>Xylariales</taxon>
        <taxon>Xylariales incertae sedis</taxon>
        <taxon>Monosporascus</taxon>
    </lineage>
</organism>
<keyword evidence="3" id="KW-1185">Reference proteome</keyword>
<feature type="compositionally biased region" description="Low complexity" evidence="1">
    <location>
        <begin position="78"/>
        <end position="96"/>
    </location>
</feature>
<feature type="region of interest" description="Disordered" evidence="1">
    <location>
        <begin position="1"/>
        <end position="98"/>
    </location>
</feature>
<feature type="compositionally biased region" description="Low complexity" evidence="1">
    <location>
        <begin position="29"/>
        <end position="41"/>
    </location>
</feature>
<reference evidence="2 3" key="1">
    <citation type="submission" date="2018-06" db="EMBL/GenBank/DDBJ databases">
        <title>Complete Genomes of Monosporascus.</title>
        <authorList>
            <person name="Robinson A.J."/>
            <person name="Natvig D.O."/>
        </authorList>
    </citation>
    <scope>NUCLEOTIDE SEQUENCE [LARGE SCALE GENOMIC DNA]</scope>
    <source>
        <strain evidence="2 3">CBS 110550</strain>
    </source>
</reference>
<dbReference type="EMBL" id="QJNU01001271">
    <property type="protein sequence ID" value="RYO77698.1"/>
    <property type="molecule type" value="Genomic_DNA"/>
</dbReference>
<evidence type="ECO:0000256" key="1">
    <source>
        <dbReference type="SAM" id="MobiDB-lite"/>
    </source>
</evidence>
<evidence type="ECO:0000313" key="2">
    <source>
        <dbReference type="EMBL" id="RYO77698.1"/>
    </source>
</evidence>